<evidence type="ECO:0008006" key="3">
    <source>
        <dbReference type="Google" id="ProtNLM"/>
    </source>
</evidence>
<evidence type="ECO:0000313" key="2">
    <source>
        <dbReference type="Proteomes" id="UP000003295"/>
    </source>
</evidence>
<dbReference type="Gene3D" id="3.90.70.10">
    <property type="entry name" value="Cysteine proteinases"/>
    <property type="match status" value="1"/>
</dbReference>
<comment type="caution">
    <text evidence="1">The sequence shown here is derived from an EMBL/GenBank/DDBJ whole genome shotgun (WGS) entry which is preliminary data.</text>
</comment>
<accession>C4F7M9</accession>
<dbReference type="Proteomes" id="UP000003295">
    <property type="component" value="Unassembled WGS sequence"/>
</dbReference>
<reference evidence="1 2" key="1">
    <citation type="submission" date="2009-04" db="EMBL/GenBank/DDBJ databases">
        <authorList>
            <person name="Weinstock G."/>
            <person name="Sodergren E."/>
            <person name="Clifton S."/>
            <person name="Fulton L."/>
            <person name="Fulton B."/>
            <person name="Courtney L."/>
            <person name="Fronick C."/>
            <person name="Harrison M."/>
            <person name="Strong C."/>
            <person name="Farmer C."/>
            <person name="Delahaunty K."/>
            <person name="Markovic C."/>
            <person name="Hall O."/>
            <person name="Minx P."/>
            <person name="Tomlinson C."/>
            <person name="Mitreva M."/>
            <person name="Nelson J."/>
            <person name="Hou S."/>
            <person name="Wollam A."/>
            <person name="Pepin K.H."/>
            <person name="Johnson M."/>
            <person name="Bhonagiri V."/>
            <person name="Nash W.E."/>
            <person name="Warren W."/>
            <person name="Chinwalla A."/>
            <person name="Mardis E.R."/>
            <person name="Wilson R.K."/>
        </authorList>
    </citation>
    <scope>NUCLEOTIDE SEQUENCE [LARGE SCALE GENOMIC DNA]</scope>
    <source>
        <strain evidence="1 2">DSM 13280</strain>
    </source>
</reference>
<name>C4F7M9_9ACTN</name>
<dbReference type="AlphaFoldDB" id="C4F7M9"/>
<dbReference type="HOGENOM" id="CLU_1710118_0_0_11"/>
<protein>
    <recommendedName>
        <fullName evidence="3">Peptidase C39-like domain-containing protein</fullName>
    </recommendedName>
</protein>
<dbReference type="EMBL" id="ABXH02000002">
    <property type="protein sequence ID" value="EEP45252.1"/>
    <property type="molecule type" value="Genomic_DNA"/>
</dbReference>
<organism evidence="1 2">
    <name type="scientific">Collinsella intestinalis DSM 13280</name>
    <dbReference type="NCBI Taxonomy" id="521003"/>
    <lineage>
        <taxon>Bacteria</taxon>
        <taxon>Bacillati</taxon>
        <taxon>Actinomycetota</taxon>
        <taxon>Coriobacteriia</taxon>
        <taxon>Coriobacteriales</taxon>
        <taxon>Coriobacteriaceae</taxon>
        <taxon>Collinsella</taxon>
    </lineage>
</organism>
<sequence>MYTMCSYYVDMGGLSNIKSQYIELWDLSDTEISSTTEKVVYGTTYAKNVPTAVTEFCKRRGMSVRATYKEFPGWSSFKQAVDDKQMSEFAANLKSNGNGHAMAVVGYLTLKNDYTGANYNALMVCDGWDAELEILPYDVSPYRFHSGVFCYKG</sequence>
<gene>
    <name evidence="1" type="ORF">COLINT_02044</name>
</gene>
<evidence type="ECO:0000313" key="1">
    <source>
        <dbReference type="EMBL" id="EEP45252.1"/>
    </source>
</evidence>
<dbReference type="eggNOG" id="ENOG502ZC4F">
    <property type="taxonomic scope" value="Bacteria"/>
</dbReference>
<proteinExistence type="predicted"/>